<evidence type="ECO:0000256" key="1">
    <source>
        <dbReference type="ARBA" id="ARBA00007039"/>
    </source>
</evidence>
<dbReference type="NCBIfam" id="NF045542">
    <property type="entry name" value="Clp_rel_HeadMat"/>
    <property type="match status" value="1"/>
</dbReference>
<comment type="caution">
    <text evidence="8">The sequence shown here is derived from an EMBL/GenBank/DDBJ whole genome shotgun (WGS) entry which is preliminary data.</text>
</comment>
<dbReference type="Pfam" id="PF25209">
    <property type="entry name" value="Phage_capsid_4"/>
    <property type="match status" value="1"/>
</dbReference>
<dbReference type="CDD" id="cd07016">
    <property type="entry name" value="S14_ClpP_1"/>
    <property type="match status" value="1"/>
</dbReference>
<dbReference type="GO" id="GO:0004252">
    <property type="term" value="F:serine-type endopeptidase activity"/>
    <property type="evidence" value="ECO:0007669"/>
    <property type="project" value="InterPro"/>
</dbReference>
<dbReference type="InterPro" id="IPR023562">
    <property type="entry name" value="ClpP/TepA"/>
</dbReference>
<sequence length="711" mass="76086">MRHGRDLITGGQVILSGYVMSDESAGWAWEDEVYFCPQMVREALADLGNGEVTVRLNSEGGDPVAGEAIRSILAGHPGGVRIVVEGVAASAASLLLMGGARREMTSGSWIMIHDPSAMIWGTAEEMRAGADYLDKIASIYGSVYAQASGQTADHIAAMMKAETYLSPQEAVDMGFVHEVVDSVAPAASAPSAPVVVPADRAAAEGAMRASLNTYAALMRSKKPGPTAARRPRNVTAAERGIPAQEATSTEGHMPQEDLMPAPGQIPATPPAEVNDDPAATSADAVMQERRRATGIRQMAQPFMVAGRLTDEDVQVLIDDGTSVDAAGARLMATMAAREPIGSSISVTPRGRDETETRRMAMEDALTMRLSTERVEDATRQAAAREFMDYSLVEMAGHRLGRQRVPSGFAAREEMLRMAFHSTSDFPALFENALNRSLAARYASAQPTYRRIARQRSYVDFRDHTTVRVGDFPDLQPVDPQSGELNAGTFGESKEKTAVKAYGVQVLLSRQMMVNDSLGGIAQVLNDRGMAVARFEDKTFYAMMLGGANSDGPTLIETGRQVFNTTDKTKAGTAAAITLASLSTGRAEIRKKKSVDGAELELSPSILLCGPDKETEAQQIVAPIQAQQAGNVNPFAGTLSVAVTAKITGNAWYLFVSPDELPCFEWGLLDGYSAPRFRMEDPFGIQGTKVSLEHDFGCGATDYRGGWKNAGA</sequence>
<dbReference type="Proteomes" id="UP000238338">
    <property type="component" value="Unassembled WGS sequence"/>
</dbReference>
<keyword evidence="3 8" id="KW-0645">Protease</keyword>
<dbReference type="GO" id="GO:0051117">
    <property type="term" value="F:ATPase binding"/>
    <property type="evidence" value="ECO:0007669"/>
    <property type="project" value="TreeGrafter"/>
</dbReference>
<proteinExistence type="inferred from homology"/>
<organism evidence="8 9">
    <name type="scientific">Albidovulum denitrificans</name>
    <dbReference type="NCBI Taxonomy" id="404881"/>
    <lineage>
        <taxon>Bacteria</taxon>
        <taxon>Pseudomonadati</taxon>
        <taxon>Pseudomonadota</taxon>
        <taxon>Alphaproteobacteria</taxon>
        <taxon>Rhodobacterales</taxon>
        <taxon>Paracoccaceae</taxon>
        <taxon>Albidovulum</taxon>
    </lineage>
</organism>
<dbReference type="GO" id="GO:0006515">
    <property type="term" value="P:protein quality control for misfolded or incompletely synthesized proteins"/>
    <property type="evidence" value="ECO:0007669"/>
    <property type="project" value="TreeGrafter"/>
</dbReference>
<dbReference type="RefSeq" id="WP_105516534.1">
    <property type="nucleotide sequence ID" value="NZ_PVEP01000015.1"/>
</dbReference>
<dbReference type="SUPFAM" id="SSF52096">
    <property type="entry name" value="ClpP/crotonase"/>
    <property type="match status" value="1"/>
</dbReference>
<evidence type="ECO:0000256" key="6">
    <source>
        <dbReference type="RuleBase" id="RU003567"/>
    </source>
</evidence>
<dbReference type="InterPro" id="IPR029045">
    <property type="entry name" value="ClpP/crotonase-like_dom_sf"/>
</dbReference>
<dbReference type="AlphaFoldDB" id="A0A2S8RWG5"/>
<dbReference type="Pfam" id="PF00574">
    <property type="entry name" value="CLP_protease"/>
    <property type="match status" value="1"/>
</dbReference>
<dbReference type="PANTHER" id="PTHR10381">
    <property type="entry name" value="ATP-DEPENDENT CLP PROTEASE PROTEOLYTIC SUBUNIT"/>
    <property type="match status" value="1"/>
</dbReference>
<name>A0A2S8RWG5_9RHOB</name>
<feature type="region of interest" description="Disordered" evidence="7">
    <location>
        <begin position="221"/>
        <end position="257"/>
    </location>
</feature>
<dbReference type="EMBL" id="PVEP01000015">
    <property type="protein sequence ID" value="PQV52889.1"/>
    <property type="molecule type" value="Genomic_DNA"/>
</dbReference>
<dbReference type="PANTHER" id="PTHR10381:SF70">
    <property type="entry name" value="ATP-DEPENDENT CLP PROTEASE PROTEOLYTIC SUBUNIT"/>
    <property type="match status" value="1"/>
</dbReference>
<dbReference type="OrthoDB" id="9806592at2"/>
<gene>
    <name evidence="8" type="ORF">LX70_03995</name>
</gene>
<dbReference type="InterPro" id="IPR001907">
    <property type="entry name" value="ClpP"/>
</dbReference>
<protein>
    <recommendedName>
        <fullName evidence="6">ATP-dependent Clp protease proteolytic subunit</fullName>
    </recommendedName>
</protein>
<dbReference type="GO" id="GO:0009368">
    <property type="term" value="C:endopeptidase Clp complex"/>
    <property type="evidence" value="ECO:0007669"/>
    <property type="project" value="TreeGrafter"/>
</dbReference>
<evidence type="ECO:0000256" key="2">
    <source>
        <dbReference type="ARBA" id="ARBA00022490"/>
    </source>
</evidence>
<evidence type="ECO:0000313" key="8">
    <source>
        <dbReference type="EMBL" id="PQV52889.1"/>
    </source>
</evidence>
<evidence type="ECO:0000256" key="5">
    <source>
        <dbReference type="ARBA" id="ARBA00022825"/>
    </source>
</evidence>
<accession>A0A2S8RWG5</accession>
<evidence type="ECO:0000256" key="4">
    <source>
        <dbReference type="ARBA" id="ARBA00022801"/>
    </source>
</evidence>
<keyword evidence="2" id="KW-0963">Cytoplasm</keyword>
<reference evidence="8 9" key="1">
    <citation type="submission" date="2018-02" db="EMBL/GenBank/DDBJ databases">
        <title>Genomic Encyclopedia of Archaeal and Bacterial Type Strains, Phase II (KMG-II): from individual species to whole genera.</title>
        <authorList>
            <person name="Goeker M."/>
        </authorList>
    </citation>
    <scope>NUCLEOTIDE SEQUENCE [LARGE SCALE GENOMIC DNA]</scope>
    <source>
        <strain evidence="8 9">DSM 18921</strain>
    </source>
</reference>
<dbReference type="PRINTS" id="PR00127">
    <property type="entry name" value="CLPPROTEASEP"/>
</dbReference>
<evidence type="ECO:0000256" key="3">
    <source>
        <dbReference type="ARBA" id="ARBA00022670"/>
    </source>
</evidence>
<evidence type="ECO:0000313" key="9">
    <source>
        <dbReference type="Proteomes" id="UP000238338"/>
    </source>
</evidence>
<keyword evidence="5" id="KW-0720">Serine protease</keyword>
<comment type="similarity">
    <text evidence="1 6">Belongs to the peptidase S14 family.</text>
</comment>
<dbReference type="GO" id="GO:0004176">
    <property type="term" value="F:ATP-dependent peptidase activity"/>
    <property type="evidence" value="ECO:0007669"/>
    <property type="project" value="InterPro"/>
</dbReference>
<dbReference type="Gene3D" id="3.90.226.10">
    <property type="entry name" value="2-enoyl-CoA Hydratase, Chain A, domain 1"/>
    <property type="match status" value="1"/>
</dbReference>
<keyword evidence="9" id="KW-1185">Reference proteome</keyword>
<evidence type="ECO:0000256" key="7">
    <source>
        <dbReference type="SAM" id="MobiDB-lite"/>
    </source>
</evidence>
<keyword evidence="4" id="KW-0378">Hydrolase</keyword>